<dbReference type="InterPro" id="IPR009057">
    <property type="entry name" value="Homeodomain-like_sf"/>
</dbReference>
<evidence type="ECO:0000313" key="10">
    <source>
        <dbReference type="Proteomes" id="UP000006063"/>
    </source>
</evidence>
<keyword evidence="5" id="KW-0804">Transcription</keyword>
<organism evidence="9 10">
    <name type="scientific">Stutzerimonas stutzeri CCUG 29243</name>
    <dbReference type="NCBI Taxonomy" id="1196835"/>
    <lineage>
        <taxon>Bacteria</taxon>
        <taxon>Pseudomonadati</taxon>
        <taxon>Pseudomonadota</taxon>
        <taxon>Gammaproteobacteria</taxon>
        <taxon>Pseudomonadales</taxon>
        <taxon>Pseudomonadaceae</taxon>
        <taxon>Stutzerimonas</taxon>
    </lineage>
</organism>
<dbReference type="Pfam" id="PF25601">
    <property type="entry name" value="AAA_lid_14"/>
    <property type="match status" value="1"/>
</dbReference>
<dbReference type="PANTHER" id="PTHR32071:SF57">
    <property type="entry name" value="C4-DICARBOXYLATE TRANSPORT TRANSCRIPTIONAL REGULATORY PROTEIN DCTD"/>
    <property type="match status" value="1"/>
</dbReference>
<evidence type="ECO:0000256" key="4">
    <source>
        <dbReference type="ARBA" id="ARBA00023015"/>
    </source>
</evidence>
<feature type="domain" description="Sigma-54 factor interaction" evidence="7">
    <location>
        <begin position="150"/>
        <end position="379"/>
    </location>
</feature>
<dbReference type="Pfam" id="PF18024">
    <property type="entry name" value="HTH_50"/>
    <property type="match status" value="1"/>
</dbReference>
<dbReference type="Pfam" id="PF00989">
    <property type="entry name" value="PAS"/>
    <property type="match status" value="1"/>
</dbReference>
<gene>
    <name evidence="9" type="ORF">A458_18300</name>
</gene>
<sequence>MDFDDPSFRELLDALHDGVYITDADGITLKVNRAYERLTGLRSEDVVGQHMQALVEQGVISQSVSLRVLKEGRALSMMQSVSQGKRLLVSGTPIFAADGRVRYVVSTVRDMTELLRMKHERDELQQLKQLRNSAARLHAGQREDLLDASPVADHPASGRVFAQARQVAASDVKVLLQGETGVGKTLVAQYIHKASARTAQPFLALNCGALPENLIEAELFGYVPGAFTGAGSKGKRGLLELAHQGTVFLDEIGDLPLALQVKLLKVIEESRFIPVGALELKEVDVRIVTATHHDLRKMVEEGRFRADLYYRLNVVPIHIPALRERPEEIQPLLDFYLAEFNQRYGRSLEWGLEALDALIDYDWPGNIRELINLVERLAVTCTGEEVELLDLPEEMRVSSLDAADDSLLPLRKQVENLERRQIRKALLQYKTTREAAKVLGVSQATLVQKMKRWEQDD</sequence>
<evidence type="ECO:0000256" key="1">
    <source>
        <dbReference type="ARBA" id="ARBA00022741"/>
    </source>
</evidence>
<dbReference type="PANTHER" id="PTHR32071">
    <property type="entry name" value="TRANSCRIPTIONAL REGULATORY PROTEIN"/>
    <property type="match status" value="1"/>
</dbReference>
<dbReference type="SMART" id="SM00091">
    <property type="entry name" value="PAS"/>
    <property type="match status" value="1"/>
</dbReference>
<dbReference type="InterPro" id="IPR003593">
    <property type="entry name" value="AAA+_ATPase"/>
</dbReference>
<evidence type="ECO:0000259" key="7">
    <source>
        <dbReference type="PROSITE" id="PS50045"/>
    </source>
</evidence>
<dbReference type="InterPro" id="IPR035965">
    <property type="entry name" value="PAS-like_dom_sf"/>
</dbReference>
<dbReference type="SUPFAM" id="SSF55785">
    <property type="entry name" value="PYP-like sensor domain (PAS domain)"/>
    <property type="match status" value="1"/>
</dbReference>
<dbReference type="GO" id="GO:0005524">
    <property type="term" value="F:ATP binding"/>
    <property type="evidence" value="ECO:0007669"/>
    <property type="project" value="UniProtKB-KW"/>
</dbReference>
<dbReference type="PROSITE" id="PS00675">
    <property type="entry name" value="SIGMA54_INTERACT_1"/>
    <property type="match status" value="1"/>
</dbReference>
<dbReference type="Gene3D" id="1.10.10.60">
    <property type="entry name" value="Homeodomain-like"/>
    <property type="match status" value="1"/>
</dbReference>
<keyword evidence="1" id="KW-0547">Nucleotide-binding</keyword>
<dbReference type="InterPro" id="IPR058031">
    <property type="entry name" value="AAA_lid_NorR"/>
</dbReference>
<evidence type="ECO:0000256" key="2">
    <source>
        <dbReference type="ARBA" id="ARBA00022797"/>
    </source>
</evidence>
<dbReference type="PROSITE" id="PS50045">
    <property type="entry name" value="SIGMA54_INTERACT_4"/>
    <property type="match status" value="1"/>
</dbReference>
<evidence type="ECO:0000259" key="8">
    <source>
        <dbReference type="PROSITE" id="PS50112"/>
    </source>
</evidence>
<keyword evidence="2" id="KW-0058">Aromatic hydrocarbons catabolism</keyword>
<dbReference type="GO" id="GO:0006355">
    <property type="term" value="P:regulation of DNA-templated transcription"/>
    <property type="evidence" value="ECO:0007669"/>
    <property type="project" value="InterPro"/>
</dbReference>
<dbReference type="InterPro" id="IPR000014">
    <property type="entry name" value="PAS"/>
</dbReference>
<dbReference type="InterPro" id="IPR002078">
    <property type="entry name" value="Sigma_54_int"/>
</dbReference>
<dbReference type="eggNOG" id="COG3829">
    <property type="taxonomic scope" value="Bacteria"/>
</dbReference>
<dbReference type="PROSITE" id="PS50112">
    <property type="entry name" value="PAS"/>
    <property type="match status" value="1"/>
</dbReference>
<dbReference type="FunFam" id="3.40.50.300:FF:000006">
    <property type="entry name" value="DNA-binding transcriptional regulator NtrC"/>
    <property type="match status" value="1"/>
</dbReference>
<dbReference type="SMART" id="SM00382">
    <property type="entry name" value="AAA"/>
    <property type="match status" value="1"/>
</dbReference>
<feature type="domain" description="PAS" evidence="8">
    <location>
        <begin position="4"/>
        <end position="56"/>
    </location>
</feature>
<dbReference type="Gene3D" id="3.30.450.20">
    <property type="entry name" value="PAS domain"/>
    <property type="match status" value="1"/>
</dbReference>
<dbReference type="AlphaFoldDB" id="I4CXS8"/>
<dbReference type="Gene3D" id="3.40.50.300">
    <property type="entry name" value="P-loop containing nucleotide triphosphate hydrolases"/>
    <property type="match status" value="1"/>
</dbReference>
<dbReference type="PATRIC" id="fig|1196835.3.peg.3682"/>
<evidence type="ECO:0000256" key="3">
    <source>
        <dbReference type="ARBA" id="ARBA00022840"/>
    </source>
</evidence>
<dbReference type="Gene3D" id="1.10.8.60">
    <property type="match status" value="1"/>
</dbReference>
<proteinExistence type="predicted"/>
<dbReference type="InterPro" id="IPR025662">
    <property type="entry name" value="Sigma_54_int_dom_ATP-bd_1"/>
</dbReference>
<dbReference type="EMBL" id="CP003677">
    <property type="protein sequence ID" value="AFM34885.1"/>
    <property type="molecule type" value="Genomic_DNA"/>
</dbReference>
<dbReference type="InterPro" id="IPR025944">
    <property type="entry name" value="Sigma_54_int_dom_CS"/>
</dbReference>
<dbReference type="SUPFAM" id="SSF46689">
    <property type="entry name" value="Homeodomain-like"/>
    <property type="match status" value="1"/>
</dbReference>
<dbReference type="SUPFAM" id="SSF52540">
    <property type="entry name" value="P-loop containing nucleoside triphosphate hydrolases"/>
    <property type="match status" value="1"/>
</dbReference>
<dbReference type="InterPro" id="IPR013767">
    <property type="entry name" value="PAS_fold"/>
</dbReference>
<evidence type="ECO:0000256" key="6">
    <source>
        <dbReference type="ARBA" id="ARBA00029500"/>
    </source>
</evidence>
<dbReference type="CDD" id="cd00130">
    <property type="entry name" value="PAS"/>
    <property type="match status" value="1"/>
</dbReference>
<dbReference type="PROSITE" id="PS00688">
    <property type="entry name" value="SIGMA54_INTERACT_3"/>
    <property type="match status" value="1"/>
</dbReference>
<dbReference type="Pfam" id="PF00158">
    <property type="entry name" value="Sigma54_activat"/>
    <property type="match status" value="1"/>
</dbReference>
<dbReference type="NCBIfam" id="TIGR00229">
    <property type="entry name" value="sensory_box"/>
    <property type="match status" value="1"/>
</dbReference>
<name>I4CXS8_STUST</name>
<dbReference type="InterPro" id="IPR027417">
    <property type="entry name" value="P-loop_NTPase"/>
</dbReference>
<reference evidence="9 10" key="1">
    <citation type="journal article" date="2012" name="J. Bacteriol.">
        <title>Complete Genome Sequence of the Naphthalene-Degrading Bacterium Pseudomonas stutzeri AN10 (CCUG 29243).</title>
        <authorList>
            <person name="Brunet-Galmes I."/>
            <person name="Busquets A."/>
            <person name="Pena A."/>
            <person name="Gomila M."/>
            <person name="Nogales B."/>
            <person name="Garcia-Valdes E."/>
            <person name="Lalucat J."/>
            <person name="Bennasar A."/>
            <person name="Bosch R."/>
        </authorList>
    </citation>
    <scope>NUCLEOTIDE SEQUENCE [LARGE SCALE GENOMIC DNA]</scope>
    <source>
        <strain evidence="9 10">CCUG 29243</strain>
    </source>
</reference>
<dbReference type="KEGG" id="psc:A458_18300"/>
<accession>I4CXS8</accession>
<evidence type="ECO:0000256" key="5">
    <source>
        <dbReference type="ARBA" id="ARBA00023163"/>
    </source>
</evidence>
<dbReference type="HOGENOM" id="CLU_000445_8_1_6"/>
<dbReference type="CDD" id="cd00009">
    <property type="entry name" value="AAA"/>
    <property type="match status" value="1"/>
</dbReference>
<dbReference type="GO" id="GO:0003677">
    <property type="term" value="F:DNA binding"/>
    <property type="evidence" value="ECO:0007669"/>
    <property type="project" value="UniProtKB-KW"/>
</dbReference>
<keyword evidence="3" id="KW-0067">ATP-binding</keyword>
<protein>
    <recommendedName>
        <fullName evidence="6">HTH-type transcriptional regulatory protein TyrR</fullName>
    </recommendedName>
</protein>
<dbReference type="InterPro" id="IPR030828">
    <property type="entry name" value="HTH_TyrR"/>
</dbReference>
<keyword evidence="4" id="KW-0805">Transcription regulation</keyword>
<dbReference type="RefSeq" id="WP_014821666.1">
    <property type="nucleotide sequence ID" value="NC_018028.1"/>
</dbReference>
<dbReference type="Proteomes" id="UP000006063">
    <property type="component" value="Chromosome"/>
</dbReference>
<evidence type="ECO:0000313" key="9">
    <source>
        <dbReference type="EMBL" id="AFM34885.1"/>
    </source>
</evidence>